<evidence type="ECO:0000256" key="7">
    <source>
        <dbReference type="ARBA" id="ARBA00022833"/>
    </source>
</evidence>
<evidence type="ECO:0000256" key="6">
    <source>
        <dbReference type="ARBA" id="ARBA00022786"/>
    </source>
</evidence>
<dbReference type="GO" id="GO:0000151">
    <property type="term" value="C:ubiquitin ligase complex"/>
    <property type="evidence" value="ECO:0007669"/>
    <property type="project" value="TreeGrafter"/>
</dbReference>
<dbReference type="OrthoDB" id="311800at2759"/>
<comment type="pathway">
    <text evidence="1">Protein modification; protein ubiquitination.</text>
</comment>
<keyword evidence="6" id="KW-0833">Ubl conjugation pathway</keyword>
<dbReference type="InterPro" id="IPR044066">
    <property type="entry name" value="TRIAD_supradom"/>
</dbReference>
<organism evidence="10 11">
    <name type="scientific">Paramecium pentaurelia</name>
    <dbReference type="NCBI Taxonomy" id="43138"/>
    <lineage>
        <taxon>Eukaryota</taxon>
        <taxon>Sar</taxon>
        <taxon>Alveolata</taxon>
        <taxon>Ciliophora</taxon>
        <taxon>Intramacronucleata</taxon>
        <taxon>Oligohymenophorea</taxon>
        <taxon>Peniculida</taxon>
        <taxon>Parameciidae</taxon>
        <taxon>Paramecium</taxon>
    </lineage>
</organism>
<feature type="transmembrane region" description="Helical" evidence="8">
    <location>
        <begin position="367"/>
        <end position="386"/>
    </location>
</feature>
<dbReference type="Pfam" id="PF01485">
    <property type="entry name" value="IBR"/>
    <property type="match status" value="1"/>
</dbReference>
<evidence type="ECO:0000256" key="1">
    <source>
        <dbReference type="ARBA" id="ARBA00004906"/>
    </source>
</evidence>
<name>A0A8S1YGQ8_9CILI</name>
<keyword evidence="8" id="KW-0812">Transmembrane</keyword>
<keyword evidence="8" id="KW-1133">Transmembrane helix</keyword>
<dbReference type="Proteomes" id="UP000689195">
    <property type="component" value="Unassembled WGS sequence"/>
</dbReference>
<evidence type="ECO:0000256" key="2">
    <source>
        <dbReference type="ARBA" id="ARBA00022679"/>
    </source>
</evidence>
<keyword evidence="3" id="KW-0479">Metal-binding</keyword>
<evidence type="ECO:0000259" key="9">
    <source>
        <dbReference type="PROSITE" id="PS51873"/>
    </source>
</evidence>
<keyword evidence="5" id="KW-0863">Zinc-finger</keyword>
<dbReference type="GO" id="GO:0097039">
    <property type="term" value="P:protein linear polyubiquitination"/>
    <property type="evidence" value="ECO:0007669"/>
    <property type="project" value="TreeGrafter"/>
</dbReference>
<feature type="transmembrane region" description="Helical" evidence="8">
    <location>
        <begin position="392"/>
        <end position="412"/>
    </location>
</feature>
<keyword evidence="4" id="KW-0677">Repeat</keyword>
<dbReference type="GO" id="GO:0043130">
    <property type="term" value="F:ubiquitin binding"/>
    <property type="evidence" value="ECO:0007669"/>
    <property type="project" value="TreeGrafter"/>
</dbReference>
<dbReference type="GO" id="GO:0004842">
    <property type="term" value="F:ubiquitin-protein transferase activity"/>
    <property type="evidence" value="ECO:0007669"/>
    <property type="project" value="TreeGrafter"/>
</dbReference>
<dbReference type="SMART" id="SM00647">
    <property type="entry name" value="IBR"/>
    <property type="match status" value="2"/>
</dbReference>
<proteinExistence type="predicted"/>
<evidence type="ECO:0000256" key="8">
    <source>
        <dbReference type="SAM" id="Phobius"/>
    </source>
</evidence>
<evidence type="ECO:0000256" key="4">
    <source>
        <dbReference type="ARBA" id="ARBA00022737"/>
    </source>
</evidence>
<feature type="transmembrane region" description="Helical" evidence="8">
    <location>
        <begin position="329"/>
        <end position="360"/>
    </location>
</feature>
<keyword evidence="11" id="KW-1185">Reference proteome</keyword>
<comment type="caution">
    <text evidence="10">The sequence shown here is derived from an EMBL/GenBank/DDBJ whole genome shotgun (WGS) entry which is preliminary data.</text>
</comment>
<dbReference type="InterPro" id="IPR051628">
    <property type="entry name" value="LUBAC_E3_Ligases"/>
</dbReference>
<keyword evidence="2" id="KW-0808">Transferase</keyword>
<dbReference type="Pfam" id="PF22191">
    <property type="entry name" value="IBR_1"/>
    <property type="match status" value="1"/>
</dbReference>
<evidence type="ECO:0000313" key="11">
    <source>
        <dbReference type="Proteomes" id="UP000689195"/>
    </source>
</evidence>
<dbReference type="GO" id="GO:0008270">
    <property type="term" value="F:zinc ion binding"/>
    <property type="evidence" value="ECO:0007669"/>
    <property type="project" value="UniProtKB-KW"/>
</dbReference>
<accession>A0A8S1YGQ8</accession>
<gene>
    <name evidence="10" type="ORF">PPENT_87.1.T1620004</name>
</gene>
<dbReference type="EMBL" id="CAJJDO010000162">
    <property type="protein sequence ID" value="CAD8211032.1"/>
    <property type="molecule type" value="Genomic_DNA"/>
</dbReference>
<dbReference type="AlphaFoldDB" id="A0A8S1YGQ8"/>
<dbReference type="InterPro" id="IPR002867">
    <property type="entry name" value="IBR_dom"/>
</dbReference>
<evidence type="ECO:0000256" key="3">
    <source>
        <dbReference type="ARBA" id="ARBA00022723"/>
    </source>
</evidence>
<evidence type="ECO:0000256" key="5">
    <source>
        <dbReference type="ARBA" id="ARBA00022771"/>
    </source>
</evidence>
<feature type="domain" description="RING-type" evidence="9">
    <location>
        <begin position="113"/>
        <end position="314"/>
    </location>
</feature>
<sequence length="433" mass="50869">MNYEQFQDDGDDKIQCDQSSLNIDQQELQLIIDLSQTQGFDIIQSIYAIHFKGFRTIFDAIIYLQNNDSHRQVEQTKDSSGVCKQVSQFNPIFEQDDQKFIAELYKIKYNLQSTQQCCVCYMIFLDKDLLYLKQEKHNICLDCFINYLRQQINEGKINNLKCPHCNIQIMDNDILEHSQELYTKYLKCYQNLEIALNPNKAWCPTVNCQNVLEFKQEQMISTCAYCKIEVCKGCKQRAHPLQSCEENLQHILNEWQEDRETQQCPRCKIIVEKISGCNHMTCQFCLHEWCWICKSDYTSLHFAIFNPFGCPALLPGRIQQKNFSYVKLLIWRLICLILLIILTPIVVVMTAPFLCIALLIQIRCFENLNIFIQAFLLMIALLLGIALIPITIIIFIITFLPSIIGLIVFYYYERRRLEIQHQTALSRHFQLNP</sequence>
<dbReference type="GO" id="GO:0043161">
    <property type="term" value="P:proteasome-mediated ubiquitin-dependent protein catabolic process"/>
    <property type="evidence" value="ECO:0007669"/>
    <property type="project" value="TreeGrafter"/>
</dbReference>
<dbReference type="PANTHER" id="PTHR22770">
    <property type="entry name" value="UBIQUITIN CONJUGATING ENZYME 7 INTERACTING PROTEIN-RELATED"/>
    <property type="match status" value="1"/>
</dbReference>
<dbReference type="CDD" id="cd20336">
    <property type="entry name" value="Rcat_RBR"/>
    <property type="match status" value="1"/>
</dbReference>
<reference evidence="10" key="1">
    <citation type="submission" date="2021-01" db="EMBL/GenBank/DDBJ databases">
        <authorList>
            <consortium name="Genoscope - CEA"/>
            <person name="William W."/>
        </authorList>
    </citation>
    <scope>NUCLEOTIDE SEQUENCE</scope>
</reference>
<keyword evidence="8" id="KW-0472">Membrane</keyword>
<protein>
    <recommendedName>
        <fullName evidence="9">RING-type domain-containing protein</fullName>
    </recommendedName>
</protein>
<keyword evidence="7" id="KW-0862">Zinc</keyword>
<dbReference type="PANTHER" id="PTHR22770:SF13">
    <property type="entry name" value="RING-TYPE DOMAIN-CONTAINING PROTEIN"/>
    <property type="match status" value="1"/>
</dbReference>
<dbReference type="PROSITE" id="PS51873">
    <property type="entry name" value="TRIAD"/>
    <property type="match status" value="1"/>
</dbReference>
<evidence type="ECO:0000313" key="10">
    <source>
        <dbReference type="EMBL" id="CAD8211032.1"/>
    </source>
</evidence>